<dbReference type="STRING" id="1202724.AM493_06220"/>
<evidence type="ECO:0000313" key="5">
    <source>
        <dbReference type="Proteomes" id="UP000037755"/>
    </source>
</evidence>
<keyword evidence="5" id="KW-1185">Reference proteome</keyword>
<dbReference type="Gene3D" id="3.40.50.1820">
    <property type="entry name" value="alpha/beta hydrolase"/>
    <property type="match status" value="1"/>
</dbReference>
<evidence type="ECO:0000256" key="1">
    <source>
        <dbReference type="ARBA" id="ARBA00006499"/>
    </source>
</evidence>
<name>A0A0M8M8E8_9FLAO</name>
<sequence length="206" mass="22507">MDFQALKYIYKPSAQPGAYTLLLLHGTGGNEADLIPLAENFGNGFNILSVRGNVSENGMPRFFRRLGMGIFDEEDLNFRTDELVAFVKEIAVKEGFDSTKVIALGYSNGANIAGATLVKYPGFLAGAIMYRPMPPFKKLSIDGTANSTPVLMTSGAMDGTVNRQDNQQYAEALQHVGYVVTHQILPSGHNLTQQDLTLTVDWLKTL</sequence>
<feature type="domain" description="Phospholipase/carboxylesterase/thioesterase" evidence="3">
    <location>
        <begin position="14"/>
        <end position="204"/>
    </location>
</feature>
<keyword evidence="2" id="KW-0378">Hydrolase</keyword>
<dbReference type="Pfam" id="PF02230">
    <property type="entry name" value="Abhydrolase_2"/>
    <property type="match status" value="1"/>
</dbReference>
<comment type="caution">
    <text evidence="4">The sequence shown here is derived from an EMBL/GenBank/DDBJ whole genome shotgun (WGS) entry which is preliminary data.</text>
</comment>
<dbReference type="GO" id="GO:0016787">
    <property type="term" value="F:hydrolase activity"/>
    <property type="evidence" value="ECO:0007669"/>
    <property type="project" value="UniProtKB-KW"/>
</dbReference>
<dbReference type="EMBL" id="LIYD01000005">
    <property type="protein sequence ID" value="KOS05673.1"/>
    <property type="molecule type" value="Genomic_DNA"/>
</dbReference>
<evidence type="ECO:0000313" key="4">
    <source>
        <dbReference type="EMBL" id="KOS05673.1"/>
    </source>
</evidence>
<protein>
    <recommendedName>
        <fullName evidence="3">Phospholipase/carboxylesterase/thioesterase domain-containing protein</fullName>
    </recommendedName>
</protein>
<dbReference type="InterPro" id="IPR003140">
    <property type="entry name" value="PLipase/COase/thioEstase"/>
</dbReference>
<dbReference type="SUPFAM" id="SSF53474">
    <property type="entry name" value="alpha/beta-Hydrolases"/>
    <property type="match status" value="1"/>
</dbReference>
<dbReference type="Proteomes" id="UP000037755">
    <property type="component" value="Unassembled WGS sequence"/>
</dbReference>
<dbReference type="InterPro" id="IPR029058">
    <property type="entry name" value="AB_hydrolase_fold"/>
</dbReference>
<evidence type="ECO:0000259" key="3">
    <source>
        <dbReference type="Pfam" id="PF02230"/>
    </source>
</evidence>
<dbReference type="RefSeq" id="WP_054406881.1">
    <property type="nucleotide sequence ID" value="NZ_FOYA01000003.1"/>
</dbReference>
<dbReference type="PANTHER" id="PTHR10655">
    <property type="entry name" value="LYSOPHOSPHOLIPASE-RELATED"/>
    <property type="match status" value="1"/>
</dbReference>
<comment type="similarity">
    <text evidence="1">Belongs to the AB hydrolase superfamily. AB hydrolase 2 family.</text>
</comment>
<organism evidence="4 5">
    <name type="scientific">Flavobacterium akiainvivens</name>
    <dbReference type="NCBI Taxonomy" id="1202724"/>
    <lineage>
        <taxon>Bacteria</taxon>
        <taxon>Pseudomonadati</taxon>
        <taxon>Bacteroidota</taxon>
        <taxon>Flavobacteriia</taxon>
        <taxon>Flavobacteriales</taxon>
        <taxon>Flavobacteriaceae</taxon>
        <taxon>Flavobacterium</taxon>
    </lineage>
</organism>
<dbReference type="PANTHER" id="PTHR10655:SF17">
    <property type="entry name" value="LYSOPHOSPHOLIPASE-LIKE PROTEIN 1"/>
    <property type="match status" value="1"/>
</dbReference>
<dbReference type="AlphaFoldDB" id="A0A0M8M8E8"/>
<accession>A0A0M8M8E8</accession>
<evidence type="ECO:0000256" key="2">
    <source>
        <dbReference type="ARBA" id="ARBA00022801"/>
    </source>
</evidence>
<dbReference type="InterPro" id="IPR050565">
    <property type="entry name" value="LYPA1-2/EST-like"/>
</dbReference>
<proteinExistence type="inferred from homology"/>
<reference evidence="4 5" key="1">
    <citation type="submission" date="2015-08" db="EMBL/GenBank/DDBJ databases">
        <title>Whole genome sequence of Flavobacterium akiainvivens IK-1T, from decaying Wikstroemia oahuensis, an endemic Hawaiian shrub.</title>
        <authorList>
            <person name="Wan X."/>
            <person name="Hou S."/>
            <person name="Saito J."/>
            <person name="Donachie S."/>
        </authorList>
    </citation>
    <scope>NUCLEOTIDE SEQUENCE [LARGE SCALE GENOMIC DNA]</scope>
    <source>
        <strain evidence="4 5">IK-1</strain>
    </source>
</reference>
<gene>
    <name evidence="4" type="ORF">AM493_06220</name>
</gene>
<dbReference type="OrthoDB" id="9801763at2"/>
<dbReference type="PATRIC" id="fig|1202724.3.peg.1291"/>